<protein>
    <submittedName>
        <fullName evidence="2">Uncharacterized protein</fullName>
    </submittedName>
</protein>
<accession>A0A922CWC2</accession>
<organism evidence="2 3">
    <name type="scientific">Manduca sexta</name>
    <name type="common">Tobacco hawkmoth</name>
    <name type="synonym">Tobacco hornworm</name>
    <dbReference type="NCBI Taxonomy" id="7130"/>
    <lineage>
        <taxon>Eukaryota</taxon>
        <taxon>Metazoa</taxon>
        <taxon>Ecdysozoa</taxon>
        <taxon>Arthropoda</taxon>
        <taxon>Hexapoda</taxon>
        <taxon>Insecta</taxon>
        <taxon>Pterygota</taxon>
        <taxon>Neoptera</taxon>
        <taxon>Endopterygota</taxon>
        <taxon>Lepidoptera</taxon>
        <taxon>Glossata</taxon>
        <taxon>Ditrysia</taxon>
        <taxon>Bombycoidea</taxon>
        <taxon>Sphingidae</taxon>
        <taxon>Sphinginae</taxon>
        <taxon>Sphingini</taxon>
        <taxon>Manduca</taxon>
    </lineage>
</organism>
<dbReference type="Proteomes" id="UP000791440">
    <property type="component" value="Unassembled WGS sequence"/>
</dbReference>
<reference evidence="2" key="2">
    <citation type="submission" date="2020-12" db="EMBL/GenBank/DDBJ databases">
        <authorList>
            <person name="Kanost M."/>
        </authorList>
    </citation>
    <scope>NUCLEOTIDE SEQUENCE</scope>
</reference>
<comment type="caution">
    <text evidence="2">The sequence shown here is derived from an EMBL/GenBank/DDBJ whole genome shotgun (WGS) entry which is preliminary data.</text>
</comment>
<proteinExistence type="predicted"/>
<feature type="region of interest" description="Disordered" evidence="1">
    <location>
        <begin position="31"/>
        <end position="52"/>
    </location>
</feature>
<keyword evidence="3" id="KW-1185">Reference proteome</keyword>
<dbReference type="EMBL" id="JH668691">
    <property type="protein sequence ID" value="KAG6460714.1"/>
    <property type="molecule type" value="Genomic_DNA"/>
</dbReference>
<name>A0A922CWC2_MANSE</name>
<evidence type="ECO:0000313" key="2">
    <source>
        <dbReference type="EMBL" id="KAG6460714.1"/>
    </source>
</evidence>
<gene>
    <name evidence="2" type="ORF">O3G_MSEX012165</name>
</gene>
<sequence>MLCAGVDAVRGAVGAGEVPDGAGAVRARAAAASRQAARDTPPARGASVGAAGGGPLAAVAAPAVALRGGRLCGVPRARARRFADVEGFRRRHHRVPRGGGRAPRRHHIRHPFTTRQVTRAGAGVAGG</sequence>
<reference evidence="2" key="1">
    <citation type="journal article" date="2016" name="Insect Biochem. Mol. Biol.">
        <title>Multifaceted biological insights from a draft genome sequence of the tobacco hornworm moth, Manduca sexta.</title>
        <authorList>
            <person name="Kanost M.R."/>
            <person name="Arrese E.L."/>
            <person name="Cao X."/>
            <person name="Chen Y.R."/>
            <person name="Chellapilla S."/>
            <person name="Goldsmith M.R."/>
            <person name="Grosse-Wilde E."/>
            <person name="Heckel D.G."/>
            <person name="Herndon N."/>
            <person name="Jiang H."/>
            <person name="Papanicolaou A."/>
            <person name="Qu J."/>
            <person name="Soulages J.L."/>
            <person name="Vogel H."/>
            <person name="Walters J."/>
            <person name="Waterhouse R.M."/>
            <person name="Ahn S.J."/>
            <person name="Almeida F.C."/>
            <person name="An C."/>
            <person name="Aqrawi P."/>
            <person name="Bretschneider A."/>
            <person name="Bryant W.B."/>
            <person name="Bucks S."/>
            <person name="Chao H."/>
            <person name="Chevignon G."/>
            <person name="Christen J.M."/>
            <person name="Clarke D.F."/>
            <person name="Dittmer N.T."/>
            <person name="Ferguson L.C.F."/>
            <person name="Garavelou S."/>
            <person name="Gordon K.H.J."/>
            <person name="Gunaratna R.T."/>
            <person name="Han Y."/>
            <person name="Hauser F."/>
            <person name="He Y."/>
            <person name="Heidel-Fischer H."/>
            <person name="Hirsh A."/>
            <person name="Hu Y."/>
            <person name="Jiang H."/>
            <person name="Kalra D."/>
            <person name="Klinner C."/>
            <person name="Konig C."/>
            <person name="Kovar C."/>
            <person name="Kroll A.R."/>
            <person name="Kuwar S.S."/>
            <person name="Lee S.L."/>
            <person name="Lehman R."/>
            <person name="Li K."/>
            <person name="Li Z."/>
            <person name="Liang H."/>
            <person name="Lovelace S."/>
            <person name="Lu Z."/>
            <person name="Mansfield J.H."/>
            <person name="McCulloch K.J."/>
            <person name="Mathew T."/>
            <person name="Morton B."/>
            <person name="Muzny D.M."/>
            <person name="Neunemann D."/>
            <person name="Ongeri F."/>
            <person name="Pauchet Y."/>
            <person name="Pu L.L."/>
            <person name="Pyrousis I."/>
            <person name="Rao X.J."/>
            <person name="Redding A."/>
            <person name="Roesel C."/>
            <person name="Sanchez-Gracia A."/>
            <person name="Schaack S."/>
            <person name="Shukla A."/>
            <person name="Tetreau G."/>
            <person name="Wang Y."/>
            <person name="Xiong G.H."/>
            <person name="Traut W."/>
            <person name="Walsh T.K."/>
            <person name="Worley K.C."/>
            <person name="Wu D."/>
            <person name="Wu W."/>
            <person name="Wu Y.Q."/>
            <person name="Zhang X."/>
            <person name="Zou Z."/>
            <person name="Zucker H."/>
            <person name="Briscoe A.D."/>
            <person name="Burmester T."/>
            <person name="Clem R.J."/>
            <person name="Feyereisen R."/>
            <person name="Grimmelikhuijzen C.J.P."/>
            <person name="Hamodrakas S.J."/>
            <person name="Hansson B.S."/>
            <person name="Huguet E."/>
            <person name="Jermiin L.S."/>
            <person name="Lan Q."/>
            <person name="Lehman H.K."/>
            <person name="Lorenzen M."/>
            <person name="Merzendorfer H."/>
            <person name="Michalopoulos I."/>
            <person name="Morton D.B."/>
            <person name="Muthukrishnan S."/>
            <person name="Oakeshott J.G."/>
            <person name="Palmer W."/>
            <person name="Park Y."/>
            <person name="Passarelli A.L."/>
            <person name="Rozas J."/>
            <person name="Schwartz L.M."/>
            <person name="Smith W."/>
            <person name="Southgate A."/>
            <person name="Vilcinskas A."/>
            <person name="Vogt R."/>
            <person name="Wang P."/>
            <person name="Werren J."/>
            <person name="Yu X.Q."/>
            <person name="Zhou J.J."/>
            <person name="Brown S.J."/>
            <person name="Scherer S.E."/>
            <person name="Richards S."/>
            <person name="Blissard G.W."/>
        </authorList>
    </citation>
    <scope>NUCLEOTIDE SEQUENCE</scope>
</reference>
<evidence type="ECO:0000256" key="1">
    <source>
        <dbReference type="SAM" id="MobiDB-lite"/>
    </source>
</evidence>
<evidence type="ECO:0000313" key="3">
    <source>
        <dbReference type="Proteomes" id="UP000791440"/>
    </source>
</evidence>
<dbReference type="AlphaFoldDB" id="A0A922CWC2"/>